<dbReference type="EMBL" id="CP046315">
    <property type="protein sequence ID" value="QGS11898.1"/>
    <property type="molecule type" value="Genomic_DNA"/>
</dbReference>
<dbReference type="AlphaFoldDB" id="A0A857ACN0"/>
<dbReference type="Proteomes" id="UP000424490">
    <property type="component" value="Chromosome"/>
</dbReference>
<protein>
    <submittedName>
        <fullName evidence="1">DivIVA domain-containing protein</fullName>
    </submittedName>
</protein>
<evidence type="ECO:0000313" key="2">
    <source>
        <dbReference type="Proteomes" id="UP000424490"/>
    </source>
</evidence>
<accession>A0A857ACN0</accession>
<sequence length="122" mass="13636">MGYDVSEVLTFLADVERTLTGEEMDPERVVTAQKALDLEFSTKLRGFNDEEVDAEIDRLIDMLRHAERRRVACRANSVGSDVHAATLPATEPTTVSSEYADFGTPEAVEQILRSMTQEKEQS</sequence>
<reference evidence="1 2" key="1">
    <citation type="submission" date="2019-11" db="EMBL/GenBank/DDBJ databases">
        <title>FDA dAtabase for Regulatory Grade micrObial Sequences (FDA-ARGOS): Supporting development and validation of Infectious Disease Dx tests.</title>
        <authorList>
            <person name="Stonesifer R."/>
            <person name="Tallon L."/>
            <person name="Sadzewicz L."/>
            <person name="Vavikolanu K."/>
            <person name="Mehta A."/>
            <person name="Aluvathingal J."/>
            <person name="Nadendla S."/>
            <person name="Myers T."/>
            <person name="Yan Y."/>
            <person name="Sichtig H."/>
        </authorList>
    </citation>
    <scope>NUCLEOTIDE SEQUENCE [LARGE SCALE GENOMIC DNA]</scope>
    <source>
        <strain evidence="1 2">FDAARGOS_732</strain>
    </source>
</reference>
<name>A0A857ACN0_9ACTO</name>
<proteinExistence type="predicted"/>
<organism evidence="1 2">
    <name type="scientific">Schaalia odontolytica</name>
    <dbReference type="NCBI Taxonomy" id="1660"/>
    <lineage>
        <taxon>Bacteria</taxon>
        <taxon>Bacillati</taxon>
        <taxon>Actinomycetota</taxon>
        <taxon>Actinomycetes</taxon>
        <taxon>Actinomycetales</taxon>
        <taxon>Actinomycetaceae</taxon>
        <taxon>Schaalia</taxon>
    </lineage>
</organism>
<gene>
    <name evidence="1" type="ORF">FOC40_06750</name>
</gene>
<evidence type="ECO:0000313" key="1">
    <source>
        <dbReference type="EMBL" id="QGS11898.1"/>
    </source>
</evidence>